<organism evidence="2 3">
    <name type="scientific">Emiliania huxleyi (strain CCMP1516)</name>
    <dbReference type="NCBI Taxonomy" id="280463"/>
    <lineage>
        <taxon>Eukaryota</taxon>
        <taxon>Haptista</taxon>
        <taxon>Haptophyta</taxon>
        <taxon>Prymnesiophyceae</taxon>
        <taxon>Isochrysidales</taxon>
        <taxon>Noelaerhabdaceae</taxon>
        <taxon>Emiliania</taxon>
    </lineage>
</organism>
<dbReference type="GeneID" id="17251225"/>
<proteinExistence type="predicted"/>
<keyword evidence="3" id="KW-1185">Reference proteome</keyword>
<dbReference type="EnsemblProtists" id="EOD05077">
    <property type="protein sequence ID" value="EOD05077"/>
    <property type="gene ID" value="EMIHUDRAFT_471255"/>
</dbReference>
<dbReference type="OMA" id="WCRESEE"/>
<evidence type="ECO:0000313" key="3">
    <source>
        <dbReference type="Proteomes" id="UP000013827"/>
    </source>
</evidence>
<dbReference type="GO" id="GO:0016491">
    <property type="term" value="F:oxidoreductase activity"/>
    <property type="evidence" value="ECO:0007669"/>
    <property type="project" value="InterPro"/>
</dbReference>
<reference evidence="2" key="2">
    <citation type="submission" date="2024-10" db="UniProtKB">
        <authorList>
            <consortium name="EnsemblProtists"/>
        </authorList>
    </citation>
    <scope>IDENTIFICATION</scope>
</reference>
<sequence length="426" mass="45285">MAEIHVCHAGTCRARGAEAVLAEIEELVSEVGGRCKVRQSGCLGYCNEAPNAIILERGARRLDPNNVFTRIRTLDGSAKVVERATGKRPPLEGAGTSERLASLRAARARQHAISVSKWNTALHGLAEQAAVKPALRSELSTLLRKAGFPEGVRADRAGQAMPSAIANYSQWSLESVTPVTRHSALFAFSSSDLKRGTPHPRGRGRMAEPVTWHTTLLAEVGPNAEGPLPWVERDYTPVSSAKEWEQGRCEMLIKVYADGAATSWLHSASPQRVWLSRPERTRRTPEIGPRSREDDALLLPQLAGWCRESEEGGAGNERVAVNAVVRGIRSCTLLLTPAAAGGAAAAPFPTAPAGDAAEAEGLLQGLPNARVVRARLSAPLVAEAWAQMAQPCRVVVSGPGGFNTAARAMLAEAGVDVEAHVTVLSA</sequence>
<dbReference type="eggNOG" id="ENOG502SI8J">
    <property type="taxonomic scope" value="Eukaryota"/>
</dbReference>
<dbReference type="InterPro" id="IPR017938">
    <property type="entry name" value="Riboflavin_synthase-like_b-brl"/>
</dbReference>
<reference evidence="3" key="1">
    <citation type="journal article" date="2013" name="Nature">
        <title>Pan genome of the phytoplankton Emiliania underpins its global distribution.</title>
        <authorList>
            <person name="Read B.A."/>
            <person name="Kegel J."/>
            <person name="Klute M.J."/>
            <person name="Kuo A."/>
            <person name="Lefebvre S.C."/>
            <person name="Maumus F."/>
            <person name="Mayer C."/>
            <person name="Miller J."/>
            <person name="Monier A."/>
            <person name="Salamov A."/>
            <person name="Young J."/>
            <person name="Aguilar M."/>
            <person name="Claverie J.M."/>
            <person name="Frickenhaus S."/>
            <person name="Gonzalez K."/>
            <person name="Herman E.K."/>
            <person name="Lin Y.C."/>
            <person name="Napier J."/>
            <person name="Ogata H."/>
            <person name="Sarno A.F."/>
            <person name="Shmutz J."/>
            <person name="Schroeder D."/>
            <person name="de Vargas C."/>
            <person name="Verret F."/>
            <person name="von Dassow P."/>
            <person name="Valentin K."/>
            <person name="Van de Peer Y."/>
            <person name="Wheeler G."/>
            <person name="Dacks J.B."/>
            <person name="Delwiche C.F."/>
            <person name="Dyhrman S.T."/>
            <person name="Glockner G."/>
            <person name="John U."/>
            <person name="Richards T."/>
            <person name="Worden A.Z."/>
            <person name="Zhang X."/>
            <person name="Grigoriev I.V."/>
            <person name="Allen A.E."/>
            <person name="Bidle K."/>
            <person name="Borodovsky M."/>
            <person name="Bowler C."/>
            <person name="Brownlee C."/>
            <person name="Cock J.M."/>
            <person name="Elias M."/>
            <person name="Gladyshev V.N."/>
            <person name="Groth M."/>
            <person name="Guda C."/>
            <person name="Hadaegh A."/>
            <person name="Iglesias-Rodriguez M.D."/>
            <person name="Jenkins J."/>
            <person name="Jones B.M."/>
            <person name="Lawson T."/>
            <person name="Leese F."/>
            <person name="Lindquist E."/>
            <person name="Lobanov A."/>
            <person name="Lomsadze A."/>
            <person name="Malik S.B."/>
            <person name="Marsh M.E."/>
            <person name="Mackinder L."/>
            <person name="Mock T."/>
            <person name="Mueller-Roeber B."/>
            <person name="Pagarete A."/>
            <person name="Parker M."/>
            <person name="Probert I."/>
            <person name="Quesneville H."/>
            <person name="Raines C."/>
            <person name="Rensing S.A."/>
            <person name="Riano-Pachon D.M."/>
            <person name="Richier S."/>
            <person name="Rokitta S."/>
            <person name="Shiraiwa Y."/>
            <person name="Soanes D.M."/>
            <person name="van der Giezen M."/>
            <person name="Wahlund T.M."/>
            <person name="Williams B."/>
            <person name="Wilson W."/>
            <person name="Wolfe G."/>
            <person name="Wurch L.L."/>
        </authorList>
    </citation>
    <scope>NUCLEOTIDE SEQUENCE</scope>
</reference>
<dbReference type="SUPFAM" id="SSF52833">
    <property type="entry name" value="Thioredoxin-like"/>
    <property type="match status" value="1"/>
</dbReference>
<dbReference type="KEGG" id="ehx:EMIHUDRAFT_471255"/>
<protein>
    <recommendedName>
        <fullName evidence="1">FAD-binding FR-type domain-containing protein</fullName>
    </recommendedName>
</protein>
<accession>A0A0D3I1E2</accession>
<feature type="domain" description="FAD-binding FR-type" evidence="1">
    <location>
        <begin position="166"/>
        <end position="285"/>
    </location>
</feature>
<dbReference type="Proteomes" id="UP000013827">
    <property type="component" value="Unassembled WGS sequence"/>
</dbReference>
<dbReference type="PROSITE" id="PS51384">
    <property type="entry name" value="FAD_FR"/>
    <property type="match status" value="1"/>
</dbReference>
<dbReference type="Gene3D" id="2.40.30.10">
    <property type="entry name" value="Translation factors"/>
    <property type="match status" value="1"/>
</dbReference>
<dbReference type="CDD" id="cd02980">
    <property type="entry name" value="TRX_Fd_family"/>
    <property type="match status" value="1"/>
</dbReference>
<evidence type="ECO:0000313" key="2">
    <source>
        <dbReference type="EnsemblProtists" id="EOD05077"/>
    </source>
</evidence>
<dbReference type="Pfam" id="PF01257">
    <property type="entry name" value="2Fe-2S_thioredx"/>
    <property type="match status" value="1"/>
</dbReference>
<dbReference type="InterPro" id="IPR017927">
    <property type="entry name" value="FAD-bd_FR_type"/>
</dbReference>
<dbReference type="PaxDb" id="2903-EOD05077"/>
<dbReference type="InterPro" id="IPR008333">
    <property type="entry name" value="Cbr1-like_FAD-bd_dom"/>
</dbReference>
<dbReference type="InterPro" id="IPR036249">
    <property type="entry name" value="Thioredoxin-like_sf"/>
</dbReference>
<dbReference type="AlphaFoldDB" id="A0A0D3I1E2"/>
<name>A0A0D3I1E2_EMIH1</name>
<dbReference type="SUPFAM" id="SSF63380">
    <property type="entry name" value="Riboflavin synthase domain-like"/>
    <property type="match status" value="1"/>
</dbReference>
<dbReference type="Gene3D" id="3.40.30.10">
    <property type="entry name" value="Glutaredoxin"/>
    <property type="match status" value="1"/>
</dbReference>
<dbReference type="Pfam" id="PF00970">
    <property type="entry name" value="FAD_binding_6"/>
    <property type="match status" value="1"/>
</dbReference>
<dbReference type="HOGENOM" id="CLU_772602_0_0_1"/>
<evidence type="ECO:0000259" key="1">
    <source>
        <dbReference type="PROSITE" id="PS51384"/>
    </source>
</evidence>
<dbReference type="RefSeq" id="XP_005757506.1">
    <property type="nucleotide sequence ID" value="XM_005757449.1"/>
</dbReference>